<comment type="similarity">
    <text evidence="2">Belongs to the isochorismatase family.</text>
</comment>
<dbReference type="InterPro" id="IPR009081">
    <property type="entry name" value="PP-bd_ACP"/>
</dbReference>
<dbReference type="SUPFAM" id="SSF47336">
    <property type="entry name" value="ACP-like"/>
    <property type="match status" value="1"/>
</dbReference>
<feature type="domain" description="Carrier" evidence="9">
    <location>
        <begin position="221"/>
        <end position="297"/>
    </location>
</feature>
<evidence type="ECO:0000256" key="2">
    <source>
        <dbReference type="ARBA" id="ARBA00006336"/>
    </source>
</evidence>
<dbReference type="AlphaFoldDB" id="A0A9Q4G0H2"/>
<dbReference type="InterPro" id="IPR036380">
    <property type="entry name" value="Isochorismatase-like_sf"/>
</dbReference>
<dbReference type="Pfam" id="PF00857">
    <property type="entry name" value="Isochorismatase"/>
    <property type="match status" value="1"/>
</dbReference>
<dbReference type="InterPro" id="IPR000868">
    <property type="entry name" value="Isochorismatase-like_dom"/>
</dbReference>
<dbReference type="PROSITE" id="PS50075">
    <property type="entry name" value="CARRIER"/>
    <property type="match status" value="1"/>
</dbReference>
<dbReference type="PANTHER" id="PTHR43540">
    <property type="entry name" value="PEROXYUREIDOACRYLATE/UREIDOACRYLATE AMIDOHYDROLASE-RELATED"/>
    <property type="match status" value="1"/>
</dbReference>
<reference evidence="10" key="1">
    <citation type="submission" date="2020-06" db="EMBL/GenBank/DDBJ databases">
        <title>Insight into the genomes of haloalkaliphilic bacilli from Kenyan soda lakes.</title>
        <authorList>
            <person name="Mwirichia R."/>
            <person name="Villamizar G.C."/>
            <person name="Poehlein A."/>
            <person name="Mugweru J."/>
            <person name="Kipnyargis A."/>
            <person name="Kiplimo D."/>
            <person name="Orwa P."/>
            <person name="Daniel R."/>
        </authorList>
    </citation>
    <scope>NUCLEOTIDE SEQUENCE</scope>
    <source>
        <strain evidence="10">B1096_S55</strain>
    </source>
</reference>
<comment type="caution">
    <text evidence="10">The sequence shown here is derived from an EMBL/GenBank/DDBJ whole genome shotgun (WGS) entry which is preliminary data.</text>
</comment>
<keyword evidence="5 8" id="KW-0597">Phosphoprotein</keyword>
<dbReference type="InterPro" id="IPR016291">
    <property type="entry name" value="Isochorismatase"/>
</dbReference>
<comment type="catalytic activity">
    <reaction evidence="7">
        <text>isochorismate + H2O = (2S,3S)-2,3-dihydroxy-2,3-dihydrobenzoate + pyruvate</text>
        <dbReference type="Rhea" id="RHEA:11112"/>
        <dbReference type="ChEBI" id="CHEBI:15361"/>
        <dbReference type="ChEBI" id="CHEBI:15377"/>
        <dbReference type="ChEBI" id="CHEBI:29780"/>
        <dbReference type="ChEBI" id="CHEBI:58764"/>
        <dbReference type="EC" id="3.3.2.1"/>
    </reaction>
</comment>
<dbReference type="PRINTS" id="PR01398">
    <property type="entry name" value="ISCHRISMTASE"/>
</dbReference>
<dbReference type="Proteomes" id="UP001057753">
    <property type="component" value="Unassembled WGS sequence"/>
</dbReference>
<dbReference type="Gene3D" id="3.40.50.850">
    <property type="entry name" value="Isochorismatase-like"/>
    <property type="match status" value="1"/>
</dbReference>
<feature type="modified residue" description="O-(pantetheine 4'-phosphoryl)serine" evidence="8">
    <location>
        <position position="258"/>
    </location>
</feature>
<evidence type="ECO:0000256" key="5">
    <source>
        <dbReference type="ARBA" id="ARBA00022553"/>
    </source>
</evidence>
<evidence type="ECO:0000256" key="8">
    <source>
        <dbReference type="PIRSR" id="PIRSR001111-50"/>
    </source>
</evidence>
<dbReference type="SUPFAM" id="SSF52499">
    <property type="entry name" value="Isochorismatase-like hydrolases"/>
    <property type="match status" value="1"/>
</dbReference>
<dbReference type="InterPro" id="IPR050272">
    <property type="entry name" value="Isochorismatase-like_hydrls"/>
</dbReference>
<dbReference type="GO" id="GO:0008908">
    <property type="term" value="F:isochorismatase activity"/>
    <property type="evidence" value="ECO:0007669"/>
    <property type="project" value="UniProtKB-EC"/>
</dbReference>
<organism evidence="10 11">
    <name type="scientific">Salipaludibacillus agaradhaerens</name>
    <name type="common">Bacillus agaradhaerens</name>
    <dbReference type="NCBI Taxonomy" id="76935"/>
    <lineage>
        <taxon>Bacteria</taxon>
        <taxon>Bacillati</taxon>
        <taxon>Bacillota</taxon>
        <taxon>Bacilli</taxon>
        <taxon>Bacillales</taxon>
        <taxon>Bacillaceae</taxon>
    </lineage>
</organism>
<evidence type="ECO:0000313" key="11">
    <source>
        <dbReference type="Proteomes" id="UP001057753"/>
    </source>
</evidence>
<dbReference type="InterPro" id="IPR036736">
    <property type="entry name" value="ACP-like_sf"/>
</dbReference>
<accession>A0A9Q4G0H2</accession>
<sequence length="301" mass="34417">MAIPMIKPYQMPTKTNLPENKVPWNADPKRSALLIHDMENYFLDKYDQETSPFTELIQHIQQLKIECERLDIPVIYSAQPGGQTLEKRGLLYDFWGKGVPDNEEKTAIHNSVALTGNDILLTKWRYSAFKQTKLLELLREKGRDQLMICGVYAHIGCLMTAGEAFMEDIQPFMITDAMADFSAEYHRMAITYVAERCGVVCSTDQLIEDWQENTPVQAIPSALPETKDDLRLQVAEIMDESVESMTLRDNLIEKGLDSIRIMSLVEKWRQGGAEVTFTDLAEQPTLEQWWALLTATSETIY</sequence>
<evidence type="ECO:0000259" key="9">
    <source>
        <dbReference type="PROSITE" id="PS50075"/>
    </source>
</evidence>
<dbReference type="PANTHER" id="PTHR43540:SF3">
    <property type="entry name" value="ENTEROBACTIN SYNTHASE COMPONENT B"/>
    <property type="match status" value="1"/>
</dbReference>
<comment type="pathway">
    <text evidence="1">Siderophore biosynthesis.</text>
</comment>
<proteinExistence type="inferred from homology"/>
<keyword evidence="6" id="KW-0378">Hydrolase</keyword>
<dbReference type="Pfam" id="PF00550">
    <property type="entry name" value="PP-binding"/>
    <property type="match status" value="1"/>
</dbReference>
<dbReference type="FunFam" id="1.10.1200.10:FF:000021">
    <property type="entry name" value="Isochorismatase"/>
    <property type="match status" value="1"/>
</dbReference>
<evidence type="ECO:0000313" key="10">
    <source>
        <dbReference type="EMBL" id="MCR6098057.1"/>
    </source>
</evidence>
<keyword evidence="4 8" id="KW-0596">Phosphopantetheine</keyword>
<evidence type="ECO:0000256" key="7">
    <source>
        <dbReference type="ARBA" id="ARBA00048590"/>
    </source>
</evidence>
<dbReference type="Gene3D" id="1.10.1200.10">
    <property type="entry name" value="ACP-like"/>
    <property type="match status" value="1"/>
</dbReference>
<dbReference type="EC" id="3.3.2.1" evidence="3"/>
<dbReference type="RefSeq" id="WP_257822435.1">
    <property type="nucleotide sequence ID" value="NZ_JABXYM010000001.1"/>
</dbReference>
<evidence type="ECO:0000256" key="4">
    <source>
        <dbReference type="ARBA" id="ARBA00022450"/>
    </source>
</evidence>
<evidence type="ECO:0000256" key="6">
    <source>
        <dbReference type="ARBA" id="ARBA00022801"/>
    </source>
</evidence>
<evidence type="ECO:0000256" key="1">
    <source>
        <dbReference type="ARBA" id="ARBA00004924"/>
    </source>
</evidence>
<gene>
    <name evidence="10" type="ORF">HXA33_16075</name>
</gene>
<comment type="cofactor">
    <cofactor evidence="8">
        <name>pantetheine 4'-phosphate</name>
        <dbReference type="ChEBI" id="CHEBI:47942"/>
    </cofactor>
    <text evidence="8">Binds 1 phosphopantetheine covalently.</text>
</comment>
<dbReference type="PIRSF" id="PIRSF001111">
    <property type="entry name" value="Isochorismatase"/>
    <property type="match status" value="1"/>
</dbReference>
<keyword evidence="11" id="KW-1185">Reference proteome</keyword>
<evidence type="ECO:0000256" key="3">
    <source>
        <dbReference type="ARBA" id="ARBA00012100"/>
    </source>
</evidence>
<name>A0A9Q4G0H2_SALAG</name>
<protein>
    <recommendedName>
        <fullName evidence="3">isochorismatase</fullName>
        <ecNumber evidence="3">3.3.2.1</ecNumber>
    </recommendedName>
</protein>
<dbReference type="EMBL" id="JABXYM010000001">
    <property type="protein sequence ID" value="MCR6098057.1"/>
    <property type="molecule type" value="Genomic_DNA"/>
</dbReference>